<sequence length="363" mass="42664">MSARRLKKILKYIASDDLVKLKHYVKKYNINISSIVLPDGACLLHRTCALGHDAIARYLLKKGADITRCDDQGNTALHMACMHAQRGNRLAYTDLVLPLMKKWPKGLDAANHSHVTPRQLLELIKQQLLQEDDQNESGKEQHRSSDHEDDWTERLAYEASDEFAEQSGSYQEDYDAEEHETWDDWADRIHTEYHHKHRQPRPTKRPTTSTGEPQSKHKRISDEEQKKFQKKLEESHREYVEHCAQHKKTRQLKQKLIYKQKCERLFQNTTESGDLLGWDDIPWPLSKDSSGDLTKIEEFLFCNLDKETDEYKKYLREQQVQWHPDKFLQKCGTRLKEKDKDKVMERVKEIAQILNQLSSGCVK</sequence>
<evidence type="ECO:0000256" key="1">
    <source>
        <dbReference type="ARBA" id="ARBA00004123"/>
    </source>
</evidence>
<evidence type="ECO:0000256" key="10">
    <source>
        <dbReference type="SAM" id="MobiDB-lite"/>
    </source>
</evidence>
<organism evidence="11 12">
    <name type="scientific">Ridgeia piscesae</name>
    <name type="common">Tubeworm</name>
    <dbReference type="NCBI Taxonomy" id="27915"/>
    <lineage>
        <taxon>Eukaryota</taxon>
        <taxon>Metazoa</taxon>
        <taxon>Spiralia</taxon>
        <taxon>Lophotrochozoa</taxon>
        <taxon>Annelida</taxon>
        <taxon>Polychaeta</taxon>
        <taxon>Sedentaria</taxon>
        <taxon>Canalipalpata</taxon>
        <taxon>Sabellida</taxon>
        <taxon>Siboglinidae</taxon>
        <taxon>Ridgeia</taxon>
    </lineage>
</organism>
<comment type="caution">
    <text evidence="11">The sequence shown here is derived from an EMBL/GenBank/DDBJ whole genome shotgun (WGS) entry which is preliminary data.</text>
</comment>
<keyword evidence="4" id="KW-0677">Repeat</keyword>
<proteinExistence type="predicted"/>
<accession>A0AAD9JUB5</accession>
<evidence type="ECO:0000256" key="7">
    <source>
        <dbReference type="ARBA" id="ARBA00030621"/>
    </source>
</evidence>
<protein>
    <recommendedName>
        <fullName evidence="2">NF-kappa-B inhibitor-like protein 1</fullName>
    </recommendedName>
    <alternativeName>
        <fullName evidence="7">Inhibitor of kappa B-like protein</fullName>
    </alternativeName>
    <alternativeName>
        <fullName evidence="8">Nuclear factor of kappa light polypeptide gene enhancer in B-cells inhibitor-like 1</fullName>
    </alternativeName>
</protein>
<dbReference type="GO" id="GO:0005634">
    <property type="term" value="C:nucleus"/>
    <property type="evidence" value="ECO:0007669"/>
    <property type="project" value="UniProtKB-SubCell"/>
</dbReference>
<comment type="subcellular location">
    <subcellularLocation>
        <location evidence="1">Nucleus</location>
    </subcellularLocation>
</comment>
<evidence type="ECO:0000256" key="4">
    <source>
        <dbReference type="ARBA" id="ARBA00022737"/>
    </source>
</evidence>
<evidence type="ECO:0000256" key="8">
    <source>
        <dbReference type="ARBA" id="ARBA00030802"/>
    </source>
</evidence>
<dbReference type="Gene3D" id="1.25.40.20">
    <property type="entry name" value="Ankyrin repeat-containing domain"/>
    <property type="match status" value="1"/>
</dbReference>
<feature type="compositionally biased region" description="Basic and acidic residues" evidence="10">
    <location>
        <begin position="220"/>
        <end position="231"/>
    </location>
</feature>
<dbReference type="PANTHER" id="PTHR15263:SF1">
    <property type="entry name" value="NF-KAPPA-B INHIBITOR-LIKE PROTEIN 1"/>
    <property type="match status" value="1"/>
</dbReference>
<evidence type="ECO:0000256" key="2">
    <source>
        <dbReference type="ARBA" id="ARBA00014259"/>
    </source>
</evidence>
<feature type="region of interest" description="Disordered" evidence="10">
    <location>
        <begin position="193"/>
        <end position="231"/>
    </location>
</feature>
<keyword evidence="3" id="KW-0597">Phosphoprotein</keyword>
<dbReference type="Proteomes" id="UP001209878">
    <property type="component" value="Unassembled WGS sequence"/>
</dbReference>
<dbReference type="InterPro" id="IPR002110">
    <property type="entry name" value="Ankyrin_rpt"/>
</dbReference>
<evidence type="ECO:0000256" key="6">
    <source>
        <dbReference type="ARBA" id="ARBA00023242"/>
    </source>
</evidence>
<dbReference type="PROSITE" id="PS50088">
    <property type="entry name" value="ANK_REPEAT"/>
    <property type="match status" value="1"/>
</dbReference>
<reference evidence="11" key="1">
    <citation type="journal article" date="2023" name="Mol. Biol. Evol.">
        <title>Third-Generation Sequencing Reveals the Adaptive Role of the Epigenome in Three Deep-Sea Polychaetes.</title>
        <authorList>
            <person name="Perez M."/>
            <person name="Aroh O."/>
            <person name="Sun Y."/>
            <person name="Lan Y."/>
            <person name="Juniper S.K."/>
            <person name="Young C.R."/>
            <person name="Angers B."/>
            <person name="Qian P.Y."/>
        </authorList>
    </citation>
    <scope>NUCLEOTIDE SEQUENCE</scope>
    <source>
        <strain evidence="11">R07B-5</strain>
    </source>
</reference>
<feature type="compositionally biased region" description="Basic and acidic residues" evidence="10">
    <location>
        <begin position="136"/>
        <end position="151"/>
    </location>
</feature>
<evidence type="ECO:0000256" key="3">
    <source>
        <dbReference type="ARBA" id="ARBA00022553"/>
    </source>
</evidence>
<feature type="region of interest" description="Disordered" evidence="10">
    <location>
        <begin position="132"/>
        <end position="151"/>
    </location>
</feature>
<dbReference type="Pfam" id="PF13637">
    <property type="entry name" value="Ank_4"/>
    <property type="match status" value="1"/>
</dbReference>
<evidence type="ECO:0000313" key="11">
    <source>
        <dbReference type="EMBL" id="KAK2158370.1"/>
    </source>
</evidence>
<dbReference type="InterPro" id="IPR038753">
    <property type="entry name" value="NFKBIL1"/>
</dbReference>
<evidence type="ECO:0000256" key="5">
    <source>
        <dbReference type="ARBA" id="ARBA00023043"/>
    </source>
</evidence>
<keyword evidence="5 9" id="KW-0040">ANK repeat</keyword>
<gene>
    <name evidence="11" type="ORF">NP493_1805g00008</name>
</gene>
<name>A0AAD9JUB5_RIDPI</name>
<dbReference type="EMBL" id="JAODUO010001804">
    <property type="protein sequence ID" value="KAK2158370.1"/>
    <property type="molecule type" value="Genomic_DNA"/>
</dbReference>
<dbReference type="PROSITE" id="PS50297">
    <property type="entry name" value="ANK_REP_REGION"/>
    <property type="match status" value="1"/>
</dbReference>
<dbReference type="GO" id="GO:0043124">
    <property type="term" value="P:negative regulation of canonical NF-kappaB signal transduction"/>
    <property type="evidence" value="ECO:0007669"/>
    <property type="project" value="InterPro"/>
</dbReference>
<dbReference type="AlphaFoldDB" id="A0AAD9JUB5"/>
<feature type="compositionally biased region" description="Basic residues" evidence="10">
    <location>
        <begin position="193"/>
        <end position="204"/>
    </location>
</feature>
<dbReference type="InterPro" id="IPR036770">
    <property type="entry name" value="Ankyrin_rpt-contain_sf"/>
</dbReference>
<dbReference type="PANTHER" id="PTHR15263">
    <property type="entry name" value="I-KAPPA-B-LIKE PROTEIN IKBL"/>
    <property type="match status" value="1"/>
</dbReference>
<keyword evidence="6" id="KW-0539">Nucleus</keyword>
<dbReference type="SUPFAM" id="SSF48403">
    <property type="entry name" value="Ankyrin repeat"/>
    <property type="match status" value="1"/>
</dbReference>
<keyword evidence="12" id="KW-1185">Reference proteome</keyword>
<evidence type="ECO:0000313" key="12">
    <source>
        <dbReference type="Proteomes" id="UP001209878"/>
    </source>
</evidence>
<feature type="repeat" description="ANK" evidence="9">
    <location>
        <begin position="39"/>
        <end position="71"/>
    </location>
</feature>
<evidence type="ECO:0000256" key="9">
    <source>
        <dbReference type="PROSITE-ProRule" id="PRU00023"/>
    </source>
</evidence>